<keyword evidence="2" id="KW-1185">Reference proteome</keyword>
<dbReference type="Proteomes" id="UP000427769">
    <property type="component" value="Chromosome"/>
</dbReference>
<organism evidence="1 2">
    <name type="scientific">Desulfosarcina widdelii</name>
    <dbReference type="NCBI Taxonomy" id="947919"/>
    <lineage>
        <taxon>Bacteria</taxon>
        <taxon>Pseudomonadati</taxon>
        <taxon>Thermodesulfobacteriota</taxon>
        <taxon>Desulfobacteria</taxon>
        <taxon>Desulfobacterales</taxon>
        <taxon>Desulfosarcinaceae</taxon>
        <taxon>Desulfosarcina</taxon>
    </lineage>
</organism>
<gene>
    <name evidence="1" type="ORF">DSCW_12240</name>
</gene>
<evidence type="ECO:0000313" key="1">
    <source>
        <dbReference type="EMBL" id="BBO73807.1"/>
    </source>
</evidence>
<proteinExistence type="predicted"/>
<dbReference type="EMBL" id="AP021875">
    <property type="protein sequence ID" value="BBO73807.1"/>
    <property type="molecule type" value="Genomic_DNA"/>
</dbReference>
<name>A0A5K7ZBU4_9BACT</name>
<evidence type="ECO:0000313" key="2">
    <source>
        <dbReference type="Proteomes" id="UP000427769"/>
    </source>
</evidence>
<dbReference type="KEGG" id="dwd:DSCW_12240"/>
<dbReference type="AlphaFoldDB" id="A0A5K7ZBU4"/>
<accession>A0A5K7ZBU4</accession>
<sequence>MTVVENNQQITACKWAFSERHDGPPIRQPWLDSFLSHLESDDYPAVMGRIDKSFSMYNRYGNQQPKYDHQ</sequence>
<reference evidence="1 2" key="1">
    <citation type="submission" date="2019-11" db="EMBL/GenBank/DDBJ databases">
        <title>Comparative genomics of hydrocarbon-degrading Desulfosarcina strains.</title>
        <authorList>
            <person name="Watanabe M."/>
            <person name="Kojima H."/>
            <person name="Fukui M."/>
        </authorList>
    </citation>
    <scope>NUCLEOTIDE SEQUENCE [LARGE SCALE GENOMIC DNA]</scope>
    <source>
        <strain evidence="1 2">PP31</strain>
    </source>
</reference>
<protein>
    <submittedName>
        <fullName evidence="1">Uncharacterized protein</fullName>
    </submittedName>
</protein>